<evidence type="ECO:0000313" key="2">
    <source>
        <dbReference type="EMBL" id="MPC58798.1"/>
    </source>
</evidence>
<comment type="caution">
    <text evidence="2">The sequence shown here is derived from an EMBL/GenBank/DDBJ whole genome shotgun (WGS) entry which is preliminary data.</text>
</comment>
<proteinExistence type="predicted"/>
<dbReference type="Proteomes" id="UP000324222">
    <property type="component" value="Unassembled WGS sequence"/>
</dbReference>
<feature type="region of interest" description="Disordered" evidence="1">
    <location>
        <begin position="1"/>
        <end position="59"/>
    </location>
</feature>
<evidence type="ECO:0000313" key="3">
    <source>
        <dbReference type="Proteomes" id="UP000324222"/>
    </source>
</evidence>
<sequence length="59" mass="6148">MNKEPSQPQLSDAAGPLHAAGHEQCPSGPLLSPNTNRLPRRDLVAVTASPAPHDLGLTD</sequence>
<feature type="compositionally biased region" description="Polar residues" evidence="1">
    <location>
        <begin position="1"/>
        <end position="10"/>
    </location>
</feature>
<dbReference type="AlphaFoldDB" id="A0A5B7GP74"/>
<dbReference type="EMBL" id="VSRR010016001">
    <property type="protein sequence ID" value="MPC58798.1"/>
    <property type="molecule type" value="Genomic_DNA"/>
</dbReference>
<keyword evidence="3" id="KW-1185">Reference proteome</keyword>
<reference evidence="2 3" key="1">
    <citation type="submission" date="2019-05" db="EMBL/GenBank/DDBJ databases">
        <title>Another draft genome of Portunus trituberculatus and its Hox gene families provides insights of decapod evolution.</title>
        <authorList>
            <person name="Jeong J.-H."/>
            <person name="Song I."/>
            <person name="Kim S."/>
            <person name="Choi T."/>
            <person name="Kim D."/>
            <person name="Ryu S."/>
            <person name="Kim W."/>
        </authorList>
    </citation>
    <scope>NUCLEOTIDE SEQUENCE [LARGE SCALE GENOMIC DNA]</scope>
    <source>
        <tissue evidence="2">Muscle</tissue>
    </source>
</reference>
<gene>
    <name evidence="2" type="ORF">E2C01_052807</name>
</gene>
<accession>A0A5B7GP74</accession>
<name>A0A5B7GP74_PORTR</name>
<organism evidence="2 3">
    <name type="scientific">Portunus trituberculatus</name>
    <name type="common">Swimming crab</name>
    <name type="synonym">Neptunus trituberculatus</name>
    <dbReference type="NCBI Taxonomy" id="210409"/>
    <lineage>
        <taxon>Eukaryota</taxon>
        <taxon>Metazoa</taxon>
        <taxon>Ecdysozoa</taxon>
        <taxon>Arthropoda</taxon>
        <taxon>Crustacea</taxon>
        <taxon>Multicrustacea</taxon>
        <taxon>Malacostraca</taxon>
        <taxon>Eumalacostraca</taxon>
        <taxon>Eucarida</taxon>
        <taxon>Decapoda</taxon>
        <taxon>Pleocyemata</taxon>
        <taxon>Brachyura</taxon>
        <taxon>Eubrachyura</taxon>
        <taxon>Portunoidea</taxon>
        <taxon>Portunidae</taxon>
        <taxon>Portuninae</taxon>
        <taxon>Portunus</taxon>
    </lineage>
</organism>
<protein>
    <submittedName>
        <fullName evidence="2">Uncharacterized protein</fullName>
    </submittedName>
</protein>
<evidence type="ECO:0000256" key="1">
    <source>
        <dbReference type="SAM" id="MobiDB-lite"/>
    </source>
</evidence>